<dbReference type="Pfam" id="PF00078">
    <property type="entry name" value="RVT_1"/>
    <property type="match status" value="1"/>
</dbReference>
<dbReference type="InterPro" id="IPR000477">
    <property type="entry name" value="RT_dom"/>
</dbReference>
<dbReference type="PROSITE" id="PS50878">
    <property type="entry name" value="RT_POL"/>
    <property type="match status" value="1"/>
</dbReference>
<comment type="caution">
    <text evidence="2">The sequence shown here is derived from an EMBL/GenBank/DDBJ whole genome shotgun (WGS) entry which is preliminary data.</text>
</comment>
<reference evidence="2" key="1">
    <citation type="submission" date="2019-08" db="EMBL/GenBank/DDBJ databases">
        <title>The improved chromosome-level genome for the pearl oyster Pinctada fucata martensii using PacBio sequencing and Hi-C.</title>
        <authorList>
            <person name="Zheng Z."/>
        </authorList>
    </citation>
    <scope>NUCLEOTIDE SEQUENCE</scope>
    <source>
        <strain evidence="2">ZZ-2019</strain>
        <tissue evidence="2">Adductor muscle</tissue>
    </source>
</reference>
<dbReference type="PANTHER" id="PTHR33332">
    <property type="entry name" value="REVERSE TRANSCRIPTASE DOMAIN-CONTAINING PROTEIN"/>
    <property type="match status" value="1"/>
</dbReference>
<gene>
    <name evidence="2" type="ORF">FSP39_016457</name>
</gene>
<sequence length="191" mass="21838">MDGIHPKILKELKEELAKPLAMIFRKSHEDKDIPEEWKTARSSAIFEKGSKSIAGNYRPVSLTSIVGKVMEKLVRNHLLEHFITNSLFTNKQYGFIGGRSTSLQLLRVLDEWTEAIDAGKDVDCVYMDYQKAFDTVPHKRLVRKLEAYGIGKEMREWIQNYLSGRKQQVSVNGHTSKWHHVTSGIPQGTVL</sequence>
<proteinExistence type="predicted"/>
<keyword evidence="3" id="KW-1185">Reference proteome</keyword>
<organism evidence="2 3">
    <name type="scientific">Pinctada imbricata</name>
    <name type="common">Atlantic pearl-oyster</name>
    <name type="synonym">Pinctada martensii</name>
    <dbReference type="NCBI Taxonomy" id="66713"/>
    <lineage>
        <taxon>Eukaryota</taxon>
        <taxon>Metazoa</taxon>
        <taxon>Spiralia</taxon>
        <taxon>Lophotrochozoa</taxon>
        <taxon>Mollusca</taxon>
        <taxon>Bivalvia</taxon>
        <taxon>Autobranchia</taxon>
        <taxon>Pteriomorphia</taxon>
        <taxon>Pterioida</taxon>
        <taxon>Pterioidea</taxon>
        <taxon>Pteriidae</taxon>
        <taxon>Pinctada</taxon>
    </lineage>
</organism>
<protein>
    <recommendedName>
        <fullName evidence="1">Reverse transcriptase domain-containing protein</fullName>
    </recommendedName>
</protein>
<evidence type="ECO:0000313" key="2">
    <source>
        <dbReference type="EMBL" id="KAK3100218.1"/>
    </source>
</evidence>
<evidence type="ECO:0000313" key="3">
    <source>
        <dbReference type="Proteomes" id="UP001186944"/>
    </source>
</evidence>
<accession>A0AA89C423</accession>
<name>A0AA89C423_PINIB</name>
<feature type="domain" description="Reverse transcriptase" evidence="1">
    <location>
        <begin position="26"/>
        <end position="191"/>
    </location>
</feature>
<dbReference type="SUPFAM" id="SSF56672">
    <property type="entry name" value="DNA/RNA polymerases"/>
    <property type="match status" value="1"/>
</dbReference>
<dbReference type="AlphaFoldDB" id="A0AA89C423"/>
<dbReference type="InterPro" id="IPR043502">
    <property type="entry name" value="DNA/RNA_pol_sf"/>
</dbReference>
<dbReference type="EMBL" id="VSWD01000006">
    <property type="protein sequence ID" value="KAK3100218.1"/>
    <property type="molecule type" value="Genomic_DNA"/>
</dbReference>
<dbReference type="Proteomes" id="UP001186944">
    <property type="component" value="Unassembled WGS sequence"/>
</dbReference>
<evidence type="ECO:0000259" key="1">
    <source>
        <dbReference type="PROSITE" id="PS50878"/>
    </source>
</evidence>